<dbReference type="Pfam" id="PF00990">
    <property type="entry name" value="GGDEF"/>
    <property type="match status" value="1"/>
</dbReference>
<proteinExistence type="predicted"/>
<dbReference type="Gene3D" id="3.30.70.270">
    <property type="match status" value="1"/>
</dbReference>
<dbReference type="OrthoDB" id="9812260at2"/>
<reference evidence="5" key="1">
    <citation type="submission" date="2006-09" db="EMBL/GenBank/DDBJ databases">
        <title>Complete sequence of Rhodopseudomonas palustris BisA53.</title>
        <authorList>
            <consortium name="US DOE Joint Genome Institute"/>
            <person name="Copeland A."/>
            <person name="Lucas S."/>
            <person name="Lapidus A."/>
            <person name="Barry K."/>
            <person name="Detter J.C."/>
            <person name="Glavina del Rio T."/>
            <person name="Hammon N."/>
            <person name="Israni S."/>
            <person name="Dalin E."/>
            <person name="Tice H."/>
            <person name="Pitluck S."/>
            <person name="Chain P."/>
            <person name="Malfatti S."/>
            <person name="Shin M."/>
            <person name="Vergez L."/>
            <person name="Schmutz J."/>
            <person name="Larimer F."/>
            <person name="Land M."/>
            <person name="Hauser L."/>
            <person name="Pelletier D.A."/>
            <person name="Kyrpides N."/>
            <person name="Kim E."/>
            <person name="Harwood C.S."/>
            <person name="Oda Y."/>
            <person name="Richardson P."/>
        </authorList>
    </citation>
    <scope>NUCLEOTIDE SEQUENCE [LARGE SCALE GENOMIC DNA]</scope>
    <source>
        <strain evidence="5">BisA53</strain>
    </source>
</reference>
<keyword evidence="3" id="KW-1133">Transmembrane helix</keyword>
<dbReference type="InterPro" id="IPR000160">
    <property type="entry name" value="GGDEF_dom"/>
</dbReference>
<dbReference type="PANTHER" id="PTHR45138:SF9">
    <property type="entry name" value="DIGUANYLATE CYCLASE DGCM-RELATED"/>
    <property type="match status" value="1"/>
</dbReference>
<keyword evidence="3" id="KW-0812">Transmembrane</keyword>
<feature type="transmembrane region" description="Helical" evidence="3">
    <location>
        <begin position="46"/>
        <end position="70"/>
    </location>
</feature>
<name>Q07K06_RHOP5</name>
<dbReference type="CDD" id="cd01949">
    <property type="entry name" value="GGDEF"/>
    <property type="match status" value="1"/>
</dbReference>
<dbReference type="InterPro" id="IPR050469">
    <property type="entry name" value="Diguanylate_Cyclase"/>
</dbReference>
<gene>
    <name evidence="5" type="ordered locus">RPE_3799</name>
</gene>
<dbReference type="EMBL" id="CP000463">
    <property type="protein sequence ID" value="ABJ07728.1"/>
    <property type="molecule type" value="Genomic_DNA"/>
</dbReference>
<dbReference type="KEGG" id="rpe:RPE_3799"/>
<dbReference type="GO" id="GO:0052621">
    <property type="term" value="F:diguanylate cyclase activity"/>
    <property type="evidence" value="ECO:0007669"/>
    <property type="project" value="UniProtKB-EC"/>
</dbReference>
<protein>
    <recommendedName>
        <fullName evidence="1">diguanylate cyclase</fullName>
        <ecNumber evidence="1">2.7.7.65</ecNumber>
    </recommendedName>
</protein>
<dbReference type="PANTHER" id="PTHR45138">
    <property type="entry name" value="REGULATORY COMPONENTS OF SENSORY TRANSDUCTION SYSTEM"/>
    <property type="match status" value="1"/>
</dbReference>
<dbReference type="InterPro" id="IPR029787">
    <property type="entry name" value="Nucleotide_cyclase"/>
</dbReference>
<dbReference type="NCBIfam" id="TIGR00254">
    <property type="entry name" value="GGDEF"/>
    <property type="match status" value="1"/>
</dbReference>
<keyword evidence="3" id="KW-0472">Membrane</keyword>
<dbReference type="eggNOG" id="COG2199">
    <property type="taxonomic scope" value="Bacteria"/>
</dbReference>
<feature type="domain" description="GGDEF" evidence="4">
    <location>
        <begin position="122"/>
        <end position="254"/>
    </location>
</feature>
<dbReference type="FunFam" id="3.30.70.270:FF:000001">
    <property type="entry name" value="Diguanylate cyclase domain protein"/>
    <property type="match status" value="1"/>
</dbReference>
<evidence type="ECO:0000313" key="5">
    <source>
        <dbReference type="EMBL" id="ABJ07728.1"/>
    </source>
</evidence>
<dbReference type="SMART" id="SM00267">
    <property type="entry name" value="GGDEF"/>
    <property type="match status" value="1"/>
</dbReference>
<evidence type="ECO:0000259" key="4">
    <source>
        <dbReference type="PROSITE" id="PS50887"/>
    </source>
</evidence>
<dbReference type="HOGENOM" id="CLU_000445_11_16_5"/>
<feature type="transmembrane region" description="Helical" evidence="3">
    <location>
        <begin position="20"/>
        <end position="40"/>
    </location>
</feature>
<dbReference type="SUPFAM" id="SSF55073">
    <property type="entry name" value="Nucleotide cyclase"/>
    <property type="match status" value="1"/>
</dbReference>
<dbReference type="EC" id="2.7.7.65" evidence="1"/>
<organism evidence="5">
    <name type="scientific">Rhodopseudomonas palustris (strain BisA53)</name>
    <dbReference type="NCBI Taxonomy" id="316055"/>
    <lineage>
        <taxon>Bacteria</taxon>
        <taxon>Pseudomonadati</taxon>
        <taxon>Pseudomonadota</taxon>
        <taxon>Alphaproteobacteria</taxon>
        <taxon>Hyphomicrobiales</taxon>
        <taxon>Nitrobacteraceae</taxon>
        <taxon>Rhodopseudomonas</taxon>
    </lineage>
</organism>
<dbReference type="PROSITE" id="PS50887">
    <property type="entry name" value="GGDEF"/>
    <property type="match status" value="1"/>
</dbReference>
<evidence type="ECO:0000256" key="2">
    <source>
        <dbReference type="ARBA" id="ARBA00034247"/>
    </source>
</evidence>
<evidence type="ECO:0000256" key="1">
    <source>
        <dbReference type="ARBA" id="ARBA00012528"/>
    </source>
</evidence>
<sequence>MPSQVVTRRDAIRYAAGRVAITVSLTATVTSVAVIAHLGADPSVTVPVGMVTASAIMVSVVVSTLLSGALSYRSALLLQQLTKAQAELLRVSRTDPLTGLLNRRGFDEAAVAVLQQARQANREVVALMGDIDHFKSVNDHFGHEFGDRVLCEIGGVLQRFAASHGALVARHGGEEFAALFVGVSAAQAVQYAETLRELCRTEVRLGAATAPITLSIGLTSHIGETELSSIMRWADRALYQAKERGRDRVVQVEATRTVAA</sequence>
<dbReference type="InterPro" id="IPR043128">
    <property type="entry name" value="Rev_trsase/Diguanyl_cyclase"/>
</dbReference>
<dbReference type="STRING" id="316055.RPE_3799"/>
<evidence type="ECO:0000256" key="3">
    <source>
        <dbReference type="SAM" id="Phobius"/>
    </source>
</evidence>
<comment type="catalytic activity">
    <reaction evidence="2">
        <text>2 GTP = 3',3'-c-di-GMP + 2 diphosphate</text>
        <dbReference type="Rhea" id="RHEA:24898"/>
        <dbReference type="ChEBI" id="CHEBI:33019"/>
        <dbReference type="ChEBI" id="CHEBI:37565"/>
        <dbReference type="ChEBI" id="CHEBI:58805"/>
        <dbReference type="EC" id="2.7.7.65"/>
    </reaction>
</comment>
<dbReference type="AlphaFoldDB" id="Q07K06"/>
<accession>Q07K06</accession>